<dbReference type="GO" id="GO:0051539">
    <property type="term" value="F:4 iron, 4 sulfur cluster binding"/>
    <property type="evidence" value="ECO:0007669"/>
    <property type="project" value="UniProtKB-KW"/>
</dbReference>
<comment type="cofactor">
    <cofactor evidence="1">
        <name>[4Fe-4S] cluster</name>
        <dbReference type="ChEBI" id="CHEBI:49883"/>
    </cofactor>
</comment>
<dbReference type="NCBIfam" id="TIGR04085">
    <property type="entry name" value="rSAM_more_4Fe4S"/>
    <property type="match status" value="1"/>
</dbReference>
<dbReference type="PANTHER" id="PTHR11228:SF7">
    <property type="entry name" value="PQQA PEPTIDE CYCLASE"/>
    <property type="match status" value="1"/>
</dbReference>
<gene>
    <name evidence="9" type="ORF">NND69_06765</name>
</gene>
<dbReference type="Gene3D" id="3.20.20.70">
    <property type="entry name" value="Aldolase class I"/>
    <property type="match status" value="1"/>
</dbReference>
<evidence type="ECO:0000256" key="6">
    <source>
        <dbReference type="ARBA" id="ARBA00023004"/>
    </source>
</evidence>
<dbReference type="EMBL" id="JANDZV010000005">
    <property type="protein sequence ID" value="MCZ7408047.1"/>
    <property type="molecule type" value="Genomic_DNA"/>
</dbReference>
<keyword evidence="5" id="KW-0560">Oxidoreductase</keyword>
<dbReference type="GO" id="GO:0046872">
    <property type="term" value="F:metal ion binding"/>
    <property type="evidence" value="ECO:0007669"/>
    <property type="project" value="UniProtKB-KW"/>
</dbReference>
<organism evidence="9 10">
    <name type="scientific">Parvimonas micra</name>
    <dbReference type="NCBI Taxonomy" id="33033"/>
    <lineage>
        <taxon>Bacteria</taxon>
        <taxon>Bacillati</taxon>
        <taxon>Bacillota</taxon>
        <taxon>Tissierellia</taxon>
        <taxon>Tissierellales</taxon>
        <taxon>Peptoniphilaceae</taxon>
        <taxon>Parvimonas</taxon>
    </lineage>
</organism>
<accession>A0A9X3KAQ2</accession>
<dbReference type="InterPro" id="IPR007197">
    <property type="entry name" value="rSAM"/>
</dbReference>
<dbReference type="InterPro" id="IPR023885">
    <property type="entry name" value="4Fe4S-binding_SPASM_dom"/>
</dbReference>
<dbReference type="InterPro" id="IPR000385">
    <property type="entry name" value="MoaA_NifB_PqqE_Fe-S-bd_CS"/>
</dbReference>
<dbReference type="PROSITE" id="PS01305">
    <property type="entry name" value="MOAA_NIFB_PQQE"/>
    <property type="match status" value="1"/>
</dbReference>
<dbReference type="PIRSF" id="PIRSF037420">
    <property type="entry name" value="PQQ_syn_pqqE"/>
    <property type="match status" value="1"/>
</dbReference>
<dbReference type="AlphaFoldDB" id="A0A9X3KAQ2"/>
<dbReference type="Pfam" id="PF04055">
    <property type="entry name" value="Radical_SAM"/>
    <property type="match status" value="1"/>
</dbReference>
<dbReference type="PROSITE" id="PS51918">
    <property type="entry name" value="RADICAL_SAM"/>
    <property type="match status" value="1"/>
</dbReference>
<evidence type="ECO:0000256" key="4">
    <source>
        <dbReference type="ARBA" id="ARBA00022723"/>
    </source>
</evidence>
<dbReference type="SUPFAM" id="SSF102114">
    <property type="entry name" value="Radical SAM enzymes"/>
    <property type="match status" value="1"/>
</dbReference>
<dbReference type="InterPro" id="IPR013785">
    <property type="entry name" value="Aldolase_TIM"/>
</dbReference>
<keyword evidence="3" id="KW-0949">S-adenosyl-L-methionine</keyword>
<dbReference type="Proteomes" id="UP001141458">
    <property type="component" value="Unassembled WGS sequence"/>
</dbReference>
<evidence type="ECO:0000256" key="2">
    <source>
        <dbReference type="ARBA" id="ARBA00022485"/>
    </source>
</evidence>
<dbReference type="SFLD" id="SFLDS00029">
    <property type="entry name" value="Radical_SAM"/>
    <property type="match status" value="1"/>
</dbReference>
<evidence type="ECO:0000313" key="10">
    <source>
        <dbReference type="Proteomes" id="UP001141458"/>
    </source>
</evidence>
<dbReference type="SFLD" id="SFLDG01386">
    <property type="entry name" value="main_SPASM_domain-containing"/>
    <property type="match status" value="1"/>
</dbReference>
<sequence>MKNKNYSSIRLEITSKCNINCSYCHNSDYSFKCDDMTTPDILKLVYNLKKKYPVKKILLTGGEPLLNKEIYKIIKFITNLGIKCDMVTNGKLLNEEVVNKLVDSGLKRIRISIDGFEEHKLYRVGSDPYKLWNISKWIVENKEINVCIHTVSSPHNVHKLYDIYKKVLEVGAHRWRVFDIGFMGGAKHNKNNLSFENYYNIYFEQSKYIIRDYINNFRYEKLNMDLERIFIYDHLKMKRDDIKEAFSFWKEKELNNNTCSYINHQLTIRSNGVGTLCQYFHNTIYDFKKYDYDIEESVKNSNFPTETTLQEKELSDCIGCKYYGLCGRGCRNNALFLTGDIKNADPIACYFSKRRYEELKHLLPKETQKCMDYFYDSKGKNPKYDLNDLINFFKIKGYI</sequence>
<dbReference type="PANTHER" id="PTHR11228">
    <property type="entry name" value="RADICAL SAM DOMAIN PROTEIN"/>
    <property type="match status" value="1"/>
</dbReference>
<keyword evidence="7" id="KW-0411">Iron-sulfur</keyword>
<dbReference type="InterPro" id="IPR050377">
    <property type="entry name" value="Radical_SAM_PqqE_MftC-like"/>
</dbReference>
<dbReference type="CDD" id="cd01335">
    <property type="entry name" value="Radical_SAM"/>
    <property type="match status" value="1"/>
</dbReference>
<evidence type="ECO:0000256" key="1">
    <source>
        <dbReference type="ARBA" id="ARBA00001966"/>
    </source>
</evidence>
<dbReference type="InterPro" id="IPR017200">
    <property type="entry name" value="PqqE-like"/>
</dbReference>
<protein>
    <submittedName>
        <fullName evidence="9">Radical SAM protein</fullName>
    </submittedName>
</protein>
<evidence type="ECO:0000256" key="3">
    <source>
        <dbReference type="ARBA" id="ARBA00022691"/>
    </source>
</evidence>
<dbReference type="InterPro" id="IPR058240">
    <property type="entry name" value="rSAM_sf"/>
</dbReference>
<name>A0A9X3KAQ2_9FIRM</name>
<evidence type="ECO:0000256" key="5">
    <source>
        <dbReference type="ARBA" id="ARBA00023002"/>
    </source>
</evidence>
<feature type="domain" description="Radical SAM core" evidence="8">
    <location>
        <begin position="3"/>
        <end position="218"/>
    </location>
</feature>
<proteinExistence type="predicted"/>
<keyword evidence="2" id="KW-0004">4Fe-4S</keyword>
<evidence type="ECO:0000256" key="7">
    <source>
        <dbReference type="ARBA" id="ARBA00023014"/>
    </source>
</evidence>
<keyword evidence="6" id="KW-0408">Iron</keyword>
<keyword evidence="4" id="KW-0479">Metal-binding</keyword>
<reference evidence="9" key="1">
    <citation type="submission" date="2022-07" db="EMBL/GenBank/DDBJ databases">
        <title>Parvimonas micra travels from the subgingival sulcus of the human oral cavity to the colorectal adenocarcinoma.</title>
        <authorList>
            <person name="Conde-Perez K."/>
            <person name="Buetas E."/>
            <person name="Aja-Macaya P."/>
            <person name="Martin-De Arribas E."/>
            <person name="Iglesias-Corras I."/>
            <person name="Trigo-Tasende N."/>
            <person name="Nasser-Ali M."/>
            <person name="Estevez L.S."/>
            <person name="Rumbo-Feal S."/>
            <person name="Otero-Alen B."/>
            <person name="Noguera J.F."/>
            <person name="Concha A."/>
            <person name="Pardinas-Lopez S."/>
            <person name="Carda-Dieguez M."/>
            <person name="Gomez-Randulfe I."/>
            <person name="Martinez-Lago N."/>
            <person name="Ladra S."/>
            <person name="Aparicio L.A."/>
            <person name="Bou G."/>
            <person name="Mira A."/>
            <person name="Vallejo J.A."/>
            <person name="Poza M."/>
        </authorList>
    </citation>
    <scope>NUCLEOTIDE SEQUENCE</scope>
    <source>
        <strain evidence="9">PM79KC-AC-4</strain>
    </source>
</reference>
<evidence type="ECO:0000313" key="9">
    <source>
        <dbReference type="EMBL" id="MCZ7408047.1"/>
    </source>
</evidence>
<dbReference type="SFLD" id="SFLDG01067">
    <property type="entry name" value="SPASM/twitch_domain_containing"/>
    <property type="match status" value="1"/>
</dbReference>
<evidence type="ECO:0000259" key="8">
    <source>
        <dbReference type="PROSITE" id="PS51918"/>
    </source>
</evidence>
<dbReference type="RefSeq" id="WP_269721108.1">
    <property type="nucleotide sequence ID" value="NZ_CP101408.1"/>
</dbReference>
<dbReference type="GO" id="GO:0016491">
    <property type="term" value="F:oxidoreductase activity"/>
    <property type="evidence" value="ECO:0007669"/>
    <property type="project" value="UniProtKB-KW"/>
</dbReference>
<comment type="caution">
    <text evidence="9">The sequence shown here is derived from an EMBL/GenBank/DDBJ whole genome shotgun (WGS) entry which is preliminary data.</text>
</comment>